<dbReference type="PANTHER" id="PTHR47331:SF1">
    <property type="entry name" value="GAG-LIKE PROTEIN"/>
    <property type="match status" value="1"/>
</dbReference>
<dbReference type="InterPro" id="IPR043128">
    <property type="entry name" value="Rev_trsase/Diguanyl_cyclase"/>
</dbReference>
<dbReference type="Proteomes" id="UP001652628">
    <property type="component" value="Chromosome 2"/>
</dbReference>
<dbReference type="InterPro" id="IPR008042">
    <property type="entry name" value="Retrotrans_Pao"/>
</dbReference>
<dbReference type="PANTHER" id="PTHR47331">
    <property type="entry name" value="PHD-TYPE DOMAIN-CONTAINING PROTEIN"/>
    <property type="match status" value="1"/>
</dbReference>
<dbReference type="InterPro" id="IPR043502">
    <property type="entry name" value="DNA/RNA_pol_sf"/>
</dbReference>
<dbReference type="SUPFAM" id="SSF56672">
    <property type="entry name" value="DNA/RNA polymerases"/>
    <property type="match status" value="1"/>
</dbReference>
<dbReference type="Pfam" id="PF17921">
    <property type="entry name" value="Integrase_H2C2"/>
    <property type="match status" value="1"/>
</dbReference>
<reference evidence="3" key="1">
    <citation type="submission" date="2025-05" db="UniProtKB">
        <authorList>
            <consortium name="RefSeq"/>
        </authorList>
    </citation>
    <scope>NUCLEOTIDE SEQUENCE [LARGE SCALE GENOMIC DNA]</scope>
</reference>
<keyword evidence="3" id="KW-1185">Reference proteome</keyword>
<dbReference type="InterPro" id="IPR001584">
    <property type="entry name" value="Integrase_cat-core"/>
</dbReference>
<evidence type="ECO:0000313" key="3">
    <source>
        <dbReference type="Proteomes" id="UP001652628"/>
    </source>
</evidence>
<dbReference type="PROSITE" id="PS50994">
    <property type="entry name" value="INTEGRASE"/>
    <property type="match status" value="1"/>
</dbReference>
<dbReference type="SUPFAM" id="SSF53098">
    <property type="entry name" value="Ribonuclease H-like"/>
    <property type="match status" value="1"/>
</dbReference>
<dbReference type="InterPro" id="IPR012337">
    <property type="entry name" value="RNaseH-like_sf"/>
</dbReference>
<sequence length="1863" mass="210285">MDDATGRGSGDQYSHTGLGAGSVGSVGCSFTGPFRGFEDANLSRQTVIHSNQFVSLENASTPIMSNHAGYDASQNWAGQQFTQQVNTGNMNAQRATPPYTERRAAPEFIPNAFSYANLQENNAGQFMPTHTAAQCVPPCNTVGFMPPISVHQNVAAGFFPPANGLGSVPQPNVVYNAGSNAGNVGAGRHMPQFAGTQLPHVVSSGPTLTPAQVASRQVISRDLPIFTGKPEEWLLFISNYEQSTERCGFTNEENLIRLQKCLKGSALEAVRGKLMIPAMVPYAIGMLRMLYGRSEIVHASLQRKLKEEPPIKPNNLESVIRLALAVQNYCATMMSVGLQEYLNDFSLLNDLVAKLPSDLKLDWGRHRLAAGAANLTTFDKWLFGIAMCATMVAPYECHSTEKDKGGRYSKERLLVHDMLGSNDDGKSKAHVTEDQPCPECGCDHGLANCKGFLSMSIKSRVEFIKSKRLCFCCFGKHIVRNCRVKKLCNLDGCKLPHNVLLHYPNTETNSEIRNDKEDIPRKTGESETSESTVFFHEKSTTKALFRYIPVTLHNNSRSIDVYALIDEGASCTLMERSLADELGLDGPEEQLCLKWTSDVTQSESKSRVVSVRVSAEGRPEVKHGLKGVRTVNNLDLPLQSIDDQTLKERQHLRTVPISTYKDVRAQIIIGLDNIKISVPLEVRQAEDDDLIAVRCKLGWAVYGRQGPENDTPPRVFHICHCATVCGMRKLDEAMKAFFSLESFGVSVPIKPLRSKEDEQALKIMEATTKYISNESRWETGLLWKYDKINMPDSYPMALKRLKCLEAKMLKDPKLKTFLSNTMQHYEEKRYIRKLEKWELSNSPRSWYLPIFTVTNPNKKKTRLVWDAAAQVDGISLNDTILKGPDMLVSLMGVLLRFRERPIAVSGDIREMFHQIKVCAQDQYSQKFLWRNGEINRPPDTFVMQVMTFGAACSPSLANFILRRNAERFGESHPEAVKAICRNTFVDDWLESVDTEEQMVKLANNIKNIHAKGGFEMRNWLSNSKRVVCSLNDVYEAPPKYLGTHDELQEKVLGMWWLPESDMLTFVIKPELLQRSSAGSHTKRRVLSIVMSIFDPLGLLGFFNVRAKIILQNIWRSGVSWDDAIKEPDEIDWMKWQALLPKLSHLRIPRYMSCSSNVKSLQLHMFVDASLDAYAAVAYLRVDLGDEIRCSLLASKTRVAPLKPISVPRMELMAAVLGLRLAKCLESELSNEIEKRVFWTDAQDVLFWIRSDARKYPQFVALRVGEILEGSEVGEWRWVSSELNVADDGTKWTKGVEVNSSIRWFSGPNYLLQDESKWPLGNEMSKTRESQVLHHKEEIKKQISSLACVMPDPLRFSKLERLRAAQKRVLDFLRLLSVKPHGPELERLLLLKRDVEMDTIFIRACQEEEFFDEIRCLKENRCLTNRKSTIYKCSPYLDPVGVLRMQGRIDAIENVEVSVKRPVILSRHHRIAYLIVEYHHRKYHHLHAEIVVNEIRQKYWIPGLRALVMEIINKCPVCCIRRAQPIPPMMGTLPKERLSPHTLPFTFTGVDYFGPIEVAVGRRREKRWGVLFTCLTVRAVHLELVPSLSTDSFLLALKLFTARRGVPLKLLSDNGTNFRGASRVLAQEIERISTSAVENKYPEMSFTFIPPGSPHMGGSWERMVRSTKSILTEILSNVGLREEVLRAALADVECTLNSRPLTYIPLESENSEALTPNHFLVGNSSGLRERGAIESNGLGLAKHFRIAGQLAYRFWRRWIREYLPTLTRRTKWFQPNPAPISVNDVVLIVDETSKRNSWPKGIVVDVHLAKDGQVRSGVVRTPGGLVTRPAVKLAKLDIIRIGDTQRSNAEESRGGECCEANKKF</sequence>
<dbReference type="Gene3D" id="3.10.10.10">
    <property type="entry name" value="HIV Type 1 Reverse Transcriptase, subunit A, domain 1"/>
    <property type="match status" value="1"/>
</dbReference>
<evidence type="ECO:0000313" key="4">
    <source>
        <dbReference type="RefSeq" id="XP_070854747.1"/>
    </source>
</evidence>
<dbReference type="GeneID" id="136116588"/>
<feature type="compositionally biased region" description="Basic and acidic residues" evidence="1">
    <location>
        <begin position="510"/>
        <end position="525"/>
    </location>
</feature>
<dbReference type="Pfam" id="PF05380">
    <property type="entry name" value="Peptidase_A17"/>
    <property type="match status" value="1"/>
</dbReference>
<dbReference type="CDD" id="cd01644">
    <property type="entry name" value="RT_pepA17"/>
    <property type="match status" value="1"/>
</dbReference>
<dbReference type="Gene3D" id="3.30.420.10">
    <property type="entry name" value="Ribonuclease H-like superfamily/Ribonuclease H"/>
    <property type="match status" value="1"/>
</dbReference>
<dbReference type="Gene3D" id="3.30.70.270">
    <property type="match status" value="1"/>
</dbReference>
<name>A0ABM4TXN6_DROSZ</name>
<dbReference type="Pfam" id="PF18701">
    <property type="entry name" value="DUF5641"/>
    <property type="match status" value="1"/>
</dbReference>
<gene>
    <name evidence="4" type="primary">LOC136116588</name>
</gene>
<accession>A0ABM4TXN6</accession>
<dbReference type="InterPro" id="IPR040676">
    <property type="entry name" value="DUF5641"/>
</dbReference>
<organism evidence="3 4">
    <name type="scientific">Drosophila suzukii</name>
    <name type="common">Spotted-wing drosophila fruit fly</name>
    <dbReference type="NCBI Taxonomy" id="28584"/>
    <lineage>
        <taxon>Eukaryota</taxon>
        <taxon>Metazoa</taxon>
        <taxon>Ecdysozoa</taxon>
        <taxon>Arthropoda</taxon>
        <taxon>Hexapoda</taxon>
        <taxon>Insecta</taxon>
        <taxon>Pterygota</taxon>
        <taxon>Neoptera</taxon>
        <taxon>Endopterygota</taxon>
        <taxon>Diptera</taxon>
        <taxon>Brachycera</taxon>
        <taxon>Muscomorpha</taxon>
        <taxon>Ephydroidea</taxon>
        <taxon>Drosophilidae</taxon>
        <taxon>Drosophila</taxon>
        <taxon>Sophophora</taxon>
    </lineage>
</organism>
<dbReference type="InterPro" id="IPR021109">
    <property type="entry name" value="Peptidase_aspartic_dom_sf"/>
</dbReference>
<feature type="region of interest" description="Disordered" evidence="1">
    <location>
        <begin position="510"/>
        <end position="532"/>
    </location>
</feature>
<evidence type="ECO:0000259" key="2">
    <source>
        <dbReference type="PROSITE" id="PS50994"/>
    </source>
</evidence>
<protein>
    <recommendedName>
        <fullName evidence="2">Integrase catalytic domain-containing protein</fullName>
    </recommendedName>
</protein>
<feature type="domain" description="Integrase catalytic" evidence="2">
    <location>
        <begin position="1539"/>
        <end position="1723"/>
    </location>
</feature>
<dbReference type="InterPro" id="IPR036397">
    <property type="entry name" value="RNaseH_sf"/>
</dbReference>
<proteinExistence type="predicted"/>
<dbReference type="InterPro" id="IPR041588">
    <property type="entry name" value="Integrase_H2C2"/>
</dbReference>
<dbReference type="Gene3D" id="1.10.340.70">
    <property type="match status" value="1"/>
</dbReference>
<dbReference type="PROSITE" id="PS51257">
    <property type="entry name" value="PROKAR_LIPOPROTEIN"/>
    <property type="match status" value="1"/>
</dbReference>
<dbReference type="Gene3D" id="2.40.70.10">
    <property type="entry name" value="Acid Proteases"/>
    <property type="match status" value="1"/>
</dbReference>
<dbReference type="RefSeq" id="XP_070854747.1">
    <property type="nucleotide sequence ID" value="XM_070998646.1"/>
</dbReference>
<reference evidence="4" key="2">
    <citation type="submission" date="2025-08" db="UniProtKB">
        <authorList>
            <consortium name="RefSeq"/>
        </authorList>
    </citation>
    <scope>IDENTIFICATION</scope>
</reference>
<evidence type="ECO:0000256" key="1">
    <source>
        <dbReference type="SAM" id="MobiDB-lite"/>
    </source>
</evidence>